<evidence type="ECO:0000313" key="3">
    <source>
        <dbReference type="Proteomes" id="UP001596364"/>
    </source>
</evidence>
<name>A0ABW1XI32_9ALTE</name>
<feature type="chain" id="PRO_5046125182" description="Solute-binding protein family 3/N-terminal domain-containing protein" evidence="1">
    <location>
        <begin position="21"/>
        <end position="228"/>
    </location>
</feature>
<organism evidence="2 3">
    <name type="scientific">Pseudobowmanella zhangzhouensis</name>
    <dbReference type="NCBI Taxonomy" id="1537679"/>
    <lineage>
        <taxon>Bacteria</taxon>
        <taxon>Pseudomonadati</taxon>
        <taxon>Pseudomonadota</taxon>
        <taxon>Gammaproteobacteria</taxon>
        <taxon>Alteromonadales</taxon>
        <taxon>Alteromonadaceae</taxon>
    </lineage>
</organism>
<evidence type="ECO:0008006" key="4">
    <source>
        <dbReference type="Google" id="ProtNLM"/>
    </source>
</evidence>
<gene>
    <name evidence="2" type="ORF">ACFP85_02550</name>
</gene>
<sequence>MGKLLSLMLLLGLCTSPAQAEDVMPSSVTITYAGHPQVKRFIPLIEESYRALGIKTHMRPTPAERALIELNQGRVEADVIRLAMLIQDFDNIVPVPPMLGEVNYLLLCQKSSPCSTDLMWDPTKTGVVSSHHVNYLQKRYQGQIKAHLYTMHMSQDPVNMLAKGRVDFALYVWEAAQSENQYAHQFNQIVLFQTPAYHVINRKYAFLIPQLSEQISKNLAILASKGHP</sequence>
<proteinExistence type="predicted"/>
<evidence type="ECO:0000256" key="1">
    <source>
        <dbReference type="SAM" id="SignalP"/>
    </source>
</evidence>
<dbReference type="RefSeq" id="WP_131259134.1">
    <property type="nucleotide sequence ID" value="NZ_JBHSUS010000001.1"/>
</dbReference>
<reference evidence="3" key="1">
    <citation type="journal article" date="2019" name="Int. J. Syst. Evol. Microbiol.">
        <title>The Global Catalogue of Microorganisms (GCM) 10K type strain sequencing project: providing services to taxonomists for standard genome sequencing and annotation.</title>
        <authorList>
            <consortium name="The Broad Institute Genomics Platform"/>
            <consortium name="The Broad Institute Genome Sequencing Center for Infectious Disease"/>
            <person name="Wu L."/>
            <person name="Ma J."/>
        </authorList>
    </citation>
    <scope>NUCLEOTIDE SEQUENCE [LARGE SCALE GENOMIC DNA]</scope>
    <source>
        <strain evidence="3">CGMCC 1.16031</strain>
    </source>
</reference>
<feature type="signal peptide" evidence="1">
    <location>
        <begin position="1"/>
        <end position="20"/>
    </location>
</feature>
<keyword evidence="3" id="KW-1185">Reference proteome</keyword>
<evidence type="ECO:0000313" key="2">
    <source>
        <dbReference type="EMBL" id="MFC6439032.1"/>
    </source>
</evidence>
<protein>
    <recommendedName>
        <fullName evidence="4">Solute-binding protein family 3/N-terminal domain-containing protein</fullName>
    </recommendedName>
</protein>
<dbReference type="Proteomes" id="UP001596364">
    <property type="component" value="Unassembled WGS sequence"/>
</dbReference>
<accession>A0ABW1XI32</accession>
<dbReference type="EMBL" id="JBHSUS010000001">
    <property type="protein sequence ID" value="MFC6439032.1"/>
    <property type="molecule type" value="Genomic_DNA"/>
</dbReference>
<keyword evidence="1" id="KW-0732">Signal</keyword>
<comment type="caution">
    <text evidence="2">The sequence shown here is derived from an EMBL/GenBank/DDBJ whole genome shotgun (WGS) entry which is preliminary data.</text>
</comment>
<dbReference type="SUPFAM" id="SSF53850">
    <property type="entry name" value="Periplasmic binding protein-like II"/>
    <property type="match status" value="1"/>
</dbReference>